<dbReference type="InterPro" id="IPR002182">
    <property type="entry name" value="NB-ARC"/>
</dbReference>
<dbReference type="eggNOG" id="KOG4658">
    <property type="taxonomic scope" value="Eukaryota"/>
</dbReference>
<proteinExistence type="inferred from homology"/>
<dbReference type="Gramene" id="OPUNC12G08080.1">
    <property type="protein sequence ID" value="OPUNC12G08080.1"/>
    <property type="gene ID" value="OPUNC12G08080"/>
</dbReference>
<protein>
    <recommendedName>
        <fullName evidence="10">Rx N-terminal domain-containing protein</fullName>
    </recommendedName>
</protein>
<dbReference type="Pfam" id="PF18052">
    <property type="entry name" value="Rx_N"/>
    <property type="match status" value="1"/>
</dbReference>
<feature type="domain" description="Disease resistance N-terminal" evidence="7">
    <location>
        <begin position="12"/>
        <end position="96"/>
    </location>
</feature>
<accession>A0A0E0MLF8</accession>
<evidence type="ECO:0008006" key="10">
    <source>
        <dbReference type="Google" id="ProtNLM"/>
    </source>
</evidence>
<reference evidence="8" key="1">
    <citation type="submission" date="2015-04" db="UniProtKB">
        <authorList>
            <consortium name="EnsemblPlants"/>
        </authorList>
    </citation>
    <scope>IDENTIFICATION</scope>
</reference>
<dbReference type="Proteomes" id="UP000026962">
    <property type="component" value="Chromosome 12"/>
</dbReference>
<dbReference type="SUPFAM" id="SSF52540">
    <property type="entry name" value="P-loop containing nucleoside triphosphate hydrolases"/>
    <property type="match status" value="1"/>
</dbReference>
<dbReference type="CDD" id="cd14798">
    <property type="entry name" value="RX-CC_like"/>
    <property type="match status" value="1"/>
</dbReference>
<evidence type="ECO:0000259" key="7">
    <source>
        <dbReference type="Pfam" id="PF18052"/>
    </source>
</evidence>
<organism evidence="8">
    <name type="scientific">Oryza punctata</name>
    <name type="common">Red rice</name>
    <dbReference type="NCBI Taxonomy" id="4537"/>
    <lineage>
        <taxon>Eukaryota</taxon>
        <taxon>Viridiplantae</taxon>
        <taxon>Streptophyta</taxon>
        <taxon>Embryophyta</taxon>
        <taxon>Tracheophyta</taxon>
        <taxon>Spermatophyta</taxon>
        <taxon>Magnoliopsida</taxon>
        <taxon>Liliopsida</taxon>
        <taxon>Poales</taxon>
        <taxon>Poaceae</taxon>
        <taxon>BOP clade</taxon>
        <taxon>Oryzoideae</taxon>
        <taxon>Oryzeae</taxon>
        <taxon>Oryzinae</taxon>
        <taxon>Oryza</taxon>
    </lineage>
</organism>
<name>A0A0E0MLF8_ORYPU</name>
<evidence type="ECO:0000313" key="9">
    <source>
        <dbReference type="Proteomes" id="UP000026962"/>
    </source>
</evidence>
<dbReference type="AlphaFoldDB" id="A0A0E0MLF8"/>
<evidence type="ECO:0000313" key="8">
    <source>
        <dbReference type="EnsemblPlants" id="OPUNC12G08080.1"/>
    </source>
</evidence>
<dbReference type="OMA" id="KRYQVDD"/>
<dbReference type="GO" id="GO:0043531">
    <property type="term" value="F:ADP binding"/>
    <property type="evidence" value="ECO:0007669"/>
    <property type="project" value="InterPro"/>
</dbReference>
<dbReference type="Gene3D" id="1.20.5.4130">
    <property type="match status" value="1"/>
</dbReference>
<evidence type="ECO:0000259" key="6">
    <source>
        <dbReference type="Pfam" id="PF00931"/>
    </source>
</evidence>
<dbReference type="InterPro" id="IPR041118">
    <property type="entry name" value="Rx_N"/>
</dbReference>
<dbReference type="PANTHER" id="PTHR19338:SF65">
    <property type="entry name" value="OS06G0163900 PROTEIN"/>
    <property type="match status" value="1"/>
</dbReference>
<keyword evidence="5" id="KW-0611">Plant defense</keyword>
<evidence type="ECO:0000256" key="2">
    <source>
        <dbReference type="ARBA" id="ARBA00022614"/>
    </source>
</evidence>
<feature type="domain" description="NB-ARC" evidence="6">
    <location>
        <begin position="171"/>
        <end position="267"/>
    </location>
</feature>
<keyword evidence="2" id="KW-0433">Leucine-rich repeat</keyword>
<evidence type="ECO:0000256" key="4">
    <source>
        <dbReference type="ARBA" id="ARBA00022741"/>
    </source>
</evidence>
<keyword evidence="4" id="KW-0547">Nucleotide-binding</keyword>
<evidence type="ECO:0000256" key="3">
    <source>
        <dbReference type="ARBA" id="ARBA00022737"/>
    </source>
</evidence>
<dbReference type="HOGENOM" id="CLU_000837_29_0_1"/>
<keyword evidence="9" id="KW-1185">Reference proteome</keyword>
<sequence length="279" mass="32578">MAGAFVSASVGVLNTLLTKLSTLIDGEYKLLKGVKKDIIFLRNELSNISVFLEHLSNNEDRLDGSNKEWRNNMYELAYDIEDCIGLFIYKLSCGSKIKKLWNKHQITECIQELKHQVIEEDDRRKRYQVDDRRKRYQVDDFISKPRVVEIDPRLPTLYKEVDKLVGIDSPREKIIEWLVNKDSSSQQCKVVPIVGLGHLGKTTLANEVYKTIQGGFKFTTFVSVSHNPNIRKVLVDMLKGLRTRTKEDRTEDEKQLIDRVREFMKDKCTYIDKVYFFVF</sequence>
<comment type="similarity">
    <text evidence="1">Belongs to the disease resistance NB-LRR family.</text>
</comment>
<dbReference type="GO" id="GO:0006952">
    <property type="term" value="P:defense response"/>
    <property type="evidence" value="ECO:0007669"/>
    <property type="project" value="UniProtKB-KW"/>
</dbReference>
<dbReference type="STRING" id="4537.A0A0E0MLF8"/>
<evidence type="ECO:0000256" key="1">
    <source>
        <dbReference type="ARBA" id="ARBA00008894"/>
    </source>
</evidence>
<dbReference type="Gene3D" id="3.40.50.300">
    <property type="entry name" value="P-loop containing nucleotide triphosphate hydrolases"/>
    <property type="match status" value="1"/>
</dbReference>
<keyword evidence="3" id="KW-0677">Repeat</keyword>
<dbReference type="PANTHER" id="PTHR19338">
    <property type="entry name" value="TRANSLOCASE OF INNER MITOCHONDRIAL MEMBRANE 13 HOMOLOG"/>
    <property type="match status" value="1"/>
</dbReference>
<dbReference type="InterPro" id="IPR027417">
    <property type="entry name" value="P-loop_NTPase"/>
</dbReference>
<dbReference type="InterPro" id="IPR038005">
    <property type="entry name" value="RX-like_CC"/>
</dbReference>
<dbReference type="EnsemblPlants" id="OPUNC12G08080.1">
    <property type="protein sequence ID" value="OPUNC12G08080.1"/>
    <property type="gene ID" value="OPUNC12G08080"/>
</dbReference>
<dbReference type="Pfam" id="PF00931">
    <property type="entry name" value="NB-ARC"/>
    <property type="match status" value="1"/>
</dbReference>
<evidence type="ECO:0000256" key="5">
    <source>
        <dbReference type="ARBA" id="ARBA00022821"/>
    </source>
</evidence>
<reference evidence="8" key="2">
    <citation type="submission" date="2018-05" db="EMBL/GenBank/DDBJ databases">
        <title>OpunRS2 (Oryza punctata Reference Sequence Version 2).</title>
        <authorList>
            <person name="Zhang J."/>
            <person name="Kudrna D."/>
            <person name="Lee S."/>
            <person name="Talag J."/>
            <person name="Welchert J."/>
            <person name="Wing R.A."/>
        </authorList>
    </citation>
    <scope>NUCLEOTIDE SEQUENCE [LARGE SCALE GENOMIC DNA]</scope>
</reference>